<dbReference type="AlphaFoldDB" id="A0A8X7YUR0"/>
<evidence type="ECO:0000259" key="2">
    <source>
        <dbReference type="Pfam" id="PF13966"/>
    </source>
</evidence>
<dbReference type="Proteomes" id="UP000886885">
    <property type="component" value="Chromosome 11A"/>
</dbReference>
<proteinExistence type="predicted"/>
<name>A0A8X7YUR0_POPTO</name>
<accession>A0A8X7YUR0</accession>
<keyword evidence="4" id="KW-1185">Reference proteome</keyword>
<dbReference type="Pfam" id="PF13966">
    <property type="entry name" value="zf-RVT"/>
    <property type="match status" value="1"/>
</dbReference>
<protein>
    <recommendedName>
        <fullName evidence="2">Reverse transcriptase zinc-binding domain-containing protein</fullName>
    </recommendedName>
</protein>
<organism evidence="3 4">
    <name type="scientific">Populus tomentosa</name>
    <name type="common">Chinese white poplar</name>
    <dbReference type="NCBI Taxonomy" id="118781"/>
    <lineage>
        <taxon>Eukaryota</taxon>
        <taxon>Viridiplantae</taxon>
        <taxon>Streptophyta</taxon>
        <taxon>Embryophyta</taxon>
        <taxon>Tracheophyta</taxon>
        <taxon>Spermatophyta</taxon>
        <taxon>Magnoliopsida</taxon>
        <taxon>eudicotyledons</taxon>
        <taxon>Gunneridae</taxon>
        <taxon>Pentapetalae</taxon>
        <taxon>rosids</taxon>
        <taxon>fabids</taxon>
        <taxon>Malpighiales</taxon>
        <taxon>Salicaceae</taxon>
        <taxon>Saliceae</taxon>
        <taxon>Populus</taxon>
    </lineage>
</organism>
<dbReference type="OrthoDB" id="1937542at2759"/>
<sequence>MTVPKIYPTTPSTEEEWSERKTEGGIAESYSSVSTYAESENEAQSEAAILRELAQFVREVTVDVEEIEAAIKEISGNIAELHFIFFRVLVDGNYDCHLRIEKFERGRAVVPACVLRKQANESMNDLLTTEVRQVHLGRSLDPTCMFCNAHPKDVGHIFFTCQFTKNLWNAFSRNEAFTDRLIEEIKNSSGSYAEFSLFLLVKFLKIAKSYLLIAV</sequence>
<reference evidence="3" key="1">
    <citation type="journal article" date="2020" name="bioRxiv">
        <title>Hybrid origin of Populus tomentosa Carr. identified through genome sequencing and phylogenomic analysis.</title>
        <authorList>
            <person name="An X."/>
            <person name="Gao K."/>
            <person name="Chen Z."/>
            <person name="Li J."/>
            <person name="Yang X."/>
            <person name="Yang X."/>
            <person name="Zhou J."/>
            <person name="Guo T."/>
            <person name="Zhao T."/>
            <person name="Huang S."/>
            <person name="Miao D."/>
            <person name="Khan W.U."/>
            <person name="Rao P."/>
            <person name="Ye M."/>
            <person name="Lei B."/>
            <person name="Liao W."/>
            <person name="Wang J."/>
            <person name="Ji L."/>
            <person name="Li Y."/>
            <person name="Guo B."/>
            <person name="Mustafa N.S."/>
            <person name="Li S."/>
            <person name="Yun Q."/>
            <person name="Keller S.R."/>
            <person name="Mao J."/>
            <person name="Zhang R."/>
            <person name="Strauss S.H."/>
        </authorList>
    </citation>
    <scope>NUCLEOTIDE SEQUENCE</scope>
    <source>
        <strain evidence="3">GM15</strain>
        <tissue evidence="3">Leaf</tissue>
    </source>
</reference>
<dbReference type="EMBL" id="JAAWWB010000021">
    <property type="protein sequence ID" value="KAG6756012.1"/>
    <property type="molecule type" value="Genomic_DNA"/>
</dbReference>
<comment type="caution">
    <text evidence="3">The sequence shown here is derived from an EMBL/GenBank/DDBJ whole genome shotgun (WGS) entry which is preliminary data.</text>
</comment>
<feature type="domain" description="Reverse transcriptase zinc-binding" evidence="2">
    <location>
        <begin position="127"/>
        <end position="168"/>
    </location>
</feature>
<evidence type="ECO:0000256" key="1">
    <source>
        <dbReference type="SAM" id="MobiDB-lite"/>
    </source>
</evidence>
<gene>
    <name evidence="3" type="ORF">POTOM_039426</name>
</gene>
<evidence type="ECO:0000313" key="3">
    <source>
        <dbReference type="EMBL" id="KAG6756012.1"/>
    </source>
</evidence>
<evidence type="ECO:0000313" key="4">
    <source>
        <dbReference type="Proteomes" id="UP000886885"/>
    </source>
</evidence>
<feature type="region of interest" description="Disordered" evidence="1">
    <location>
        <begin position="1"/>
        <end position="24"/>
    </location>
</feature>
<dbReference type="InterPro" id="IPR026960">
    <property type="entry name" value="RVT-Znf"/>
</dbReference>